<dbReference type="Pfam" id="PF02875">
    <property type="entry name" value="Mur_ligase_C"/>
    <property type="match status" value="1"/>
</dbReference>
<comment type="caution">
    <text evidence="12">Lacks conserved residue(s) required for the propagation of feature annotation.</text>
</comment>
<evidence type="ECO:0000256" key="9">
    <source>
        <dbReference type="ARBA" id="ARBA00022984"/>
    </source>
</evidence>
<dbReference type="PANTHER" id="PTHR23135:SF4">
    <property type="entry name" value="UDP-N-ACETYLMURAMOYL-L-ALANYL-D-GLUTAMATE--2,6-DIAMINOPIMELATE LIGASE MURE HOMOLOG, CHLOROPLASTIC"/>
    <property type="match status" value="1"/>
</dbReference>
<evidence type="ECO:0000256" key="1">
    <source>
        <dbReference type="ARBA" id="ARBA00004752"/>
    </source>
</evidence>
<evidence type="ECO:0000259" key="14">
    <source>
        <dbReference type="Pfam" id="PF01225"/>
    </source>
</evidence>
<dbReference type="GO" id="GO:0051301">
    <property type="term" value="P:cell division"/>
    <property type="evidence" value="ECO:0007669"/>
    <property type="project" value="UniProtKB-KW"/>
</dbReference>
<dbReference type="InterPro" id="IPR018109">
    <property type="entry name" value="Folylpolyglutamate_synth_CS"/>
</dbReference>
<evidence type="ECO:0000256" key="4">
    <source>
        <dbReference type="ARBA" id="ARBA00022598"/>
    </source>
</evidence>
<keyword evidence="7 12" id="KW-0067">ATP-binding</keyword>
<dbReference type="SUPFAM" id="SSF63418">
    <property type="entry name" value="MurE/MurF N-terminal domain"/>
    <property type="match status" value="1"/>
</dbReference>
<sequence length="497" mass="54442">MKLLELLNEIEILSLPPITDAEVGKVTCDSRAATPDAVFVAVKGERFDGHDYAQQAVAQGAAAVITERDLGLEKQVIVKNSRSAYALLNAALFGHPSRKLKLIGVTGTNGKTTITYLLKQILESAGKSVGLIGTIQVEIDDMCIPAKHTTPDPAELHSLFSRMVNAGCEYVVMEASSHAFAQHRLDGCHFVAGVFTNLTQDHLDYHGTMENYYSAKKQLFDMSDIAIINLDDEYGKRLLSEIPCKAVTYSAGNDMADFTAKNIVKRRDGVNFALVGSGIIERVSFGMPGSFSVSNAMAAAVCTIELGFEPSVVAKGLSDCKGVKGRTEVLYSGDDFTVICDYAHTPDGLEKVLSTVREFAPARVVVLFGCAGNRDRTKRPKMAHMAAQYSDLAVLTSDNPRDEDVMQILDDAVPGFEGLDTEYRVIPDRMEAIKWVLDNAQQDDIIVLAGKGHEDYQVLNFGTIAFDEHTIVKELIAKRDKKRQEYKDESPAEKMEE</sequence>
<dbReference type="GO" id="GO:0009252">
    <property type="term" value="P:peptidoglycan biosynthetic process"/>
    <property type="evidence" value="ECO:0007669"/>
    <property type="project" value="UniProtKB-UniRule"/>
</dbReference>
<keyword evidence="9 12" id="KW-0573">Peptidoglycan synthesis</keyword>
<keyword evidence="4 12" id="KW-0436">Ligase</keyword>
<dbReference type="InterPro" id="IPR036565">
    <property type="entry name" value="Mur-like_cat_sf"/>
</dbReference>
<keyword evidence="10 12" id="KW-0131">Cell cycle</keyword>
<keyword evidence="6 12" id="KW-0547">Nucleotide-binding</keyword>
<dbReference type="UniPathway" id="UPA00219"/>
<protein>
    <recommendedName>
        <fullName evidence="12">UDP-N-acetylmuramoyl-L-alanyl-D-glutamate--2,6-diaminopimelate ligase</fullName>
        <ecNumber evidence="12">6.3.2.13</ecNumber>
    </recommendedName>
    <alternativeName>
        <fullName evidence="12">Meso-A2pm-adding enzyme</fullName>
    </alternativeName>
    <alternativeName>
        <fullName evidence="12">Meso-diaminopimelate-adding enzyme</fullName>
    </alternativeName>
    <alternativeName>
        <fullName evidence="12">UDP-MurNAc-L-Ala-D-Glu:meso-diaminopimelate ligase</fullName>
    </alternativeName>
    <alternativeName>
        <fullName evidence="12">UDP-MurNAc-tripeptide synthetase</fullName>
    </alternativeName>
    <alternativeName>
        <fullName evidence="12">UDP-N-acetylmuramyl-tripeptide synthetase</fullName>
    </alternativeName>
</protein>
<dbReference type="Gene3D" id="3.90.190.20">
    <property type="entry name" value="Mur ligase, C-terminal domain"/>
    <property type="match status" value="1"/>
</dbReference>
<feature type="binding site" evidence="12">
    <location>
        <position position="30"/>
    </location>
    <ligand>
        <name>UDP-N-acetyl-alpha-D-muramoyl-L-alanyl-D-glutamate</name>
        <dbReference type="ChEBI" id="CHEBI:83900"/>
    </ligand>
</feature>
<keyword evidence="18" id="KW-1185">Reference proteome</keyword>
<dbReference type="NCBIfam" id="NF001126">
    <property type="entry name" value="PRK00139.1-4"/>
    <property type="match status" value="1"/>
</dbReference>
<evidence type="ECO:0000313" key="17">
    <source>
        <dbReference type="EMBL" id="SDM71977.1"/>
    </source>
</evidence>
<feature type="binding site" evidence="12">
    <location>
        <position position="182"/>
    </location>
    <ligand>
        <name>UDP-N-acetyl-alpha-D-muramoyl-L-alanyl-D-glutamate</name>
        <dbReference type="ChEBI" id="CHEBI:83900"/>
    </ligand>
</feature>
<dbReference type="Gene3D" id="3.40.1190.10">
    <property type="entry name" value="Mur-like, catalytic domain"/>
    <property type="match status" value="1"/>
</dbReference>
<evidence type="ECO:0000256" key="11">
    <source>
        <dbReference type="ARBA" id="ARBA00023316"/>
    </source>
</evidence>
<dbReference type="Pfam" id="PF01225">
    <property type="entry name" value="Mur_ligase"/>
    <property type="match status" value="1"/>
</dbReference>
<dbReference type="GO" id="GO:0005737">
    <property type="term" value="C:cytoplasm"/>
    <property type="evidence" value="ECO:0007669"/>
    <property type="project" value="UniProtKB-SubCell"/>
</dbReference>
<evidence type="ECO:0000259" key="15">
    <source>
        <dbReference type="Pfam" id="PF02875"/>
    </source>
</evidence>
<evidence type="ECO:0000256" key="8">
    <source>
        <dbReference type="ARBA" id="ARBA00022960"/>
    </source>
</evidence>
<keyword evidence="8 12" id="KW-0133">Cell shape</keyword>
<dbReference type="GO" id="GO:0008765">
    <property type="term" value="F:UDP-N-acetylmuramoylalanyl-D-glutamate-2,6-diaminopimelate ligase activity"/>
    <property type="evidence" value="ECO:0007669"/>
    <property type="project" value="UniProtKB-UniRule"/>
</dbReference>
<dbReference type="Pfam" id="PF08245">
    <property type="entry name" value="Mur_ligase_M"/>
    <property type="match status" value="1"/>
</dbReference>
<feature type="domain" description="Mur ligase N-terminal catalytic" evidence="14">
    <location>
        <begin position="25"/>
        <end position="79"/>
    </location>
</feature>
<evidence type="ECO:0000256" key="10">
    <source>
        <dbReference type="ARBA" id="ARBA00023306"/>
    </source>
</evidence>
<evidence type="ECO:0000259" key="16">
    <source>
        <dbReference type="Pfam" id="PF08245"/>
    </source>
</evidence>
<dbReference type="GO" id="GO:0008360">
    <property type="term" value="P:regulation of cell shape"/>
    <property type="evidence" value="ECO:0007669"/>
    <property type="project" value="UniProtKB-KW"/>
</dbReference>
<evidence type="ECO:0000256" key="13">
    <source>
        <dbReference type="RuleBase" id="RU004135"/>
    </source>
</evidence>
<dbReference type="HAMAP" id="MF_00208">
    <property type="entry name" value="MurE"/>
    <property type="match status" value="1"/>
</dbReference>
<dbReference type="NCBIfam" id="TIGR01085">
    <property type="entry name" value="murE"/>
    <property type="match status" value="1"/>
</dbReference>
<dbReference type="AlphaFoldDB" id="A0A1G9VIR1"/>
<feature type="binding site" evidence="12">
    <location>
        <position position="450"/>
    </location>
    <ligand>
        <name>meso-2,6-diaminopimelate</name>
        <dbReference type="ChEBI" id="CHEBI:57791"/>
    </ligand>
</feature>
<dbReference type="GO" id="GO:0000287">
    <property type="term" value="F:magnesium ion binding"/>
    <property type="evidence" value="ECO:0007669"/>
    <property type="project" value="UniProtKB-UniRule"/>
</dbReference>
<dbReference type="InterPro" id="IPR013221">
    <property type="entry name" value="Mur_ligase_cen"/>
</dbReference>
<reference evidence="17 18" key="1">
    <citation type="submission" date="2016-10" db="EMBL/GenBank/DDBJ databases">
        <authorList>
            <person name="de Groot N.N."/>
        </authorList>
    </citation>
    <scope>NUCLEOTIDE SEQUENCE [LARGE SCALE GENOMIC DNA]</scope>
    <source>
        <strain evidence="17 18">CGMCC 1.5012</strain>
    </source>
</reference>
<evidence type="ECO:0000256" key="5">
    <source>
        <dbReference type="ARBA" id="ARBA00022618"/>
    </source>
</evidence>
<dbReference type="Gene3D" id="3.40.1390.10">
    <property type="entry name" value="MurE/MurF, N-terminal domain"/>
    <property type="match status" value="1"/>
</dbReference>
<dbReference type="Proteomes" id="UP000199182">
    <property type="component" value="Unassembled WGS sequence"/>
</dbReference>
<dbReference type="InterPro" id="IPR004101">
    <property type="entry name" value="Mur_ligase_C"/>
</dbReference>
<dbReference type="SUPFAM" id="SSF53623">
    <property type="entry name" value="MurD-like peptide ligases, catalytic domain"/>
    <property type="match status" value="1"/>
</dbReference>
<evidence type="ECO:0000256" key="12">
    <source>
        <dbReference type="HAMAP-Rule" id="MF_00208"/>
    </source>
</evidence>
<dbReference type="GO" id="GO:0071555">
    <property type="term" value="P:cell wall organization"/>
    <property type="evidence" value="ECO:0007669"/>
    <property type="project" value="UniProtKB-KW"/>
</dbReference>
<dbReference type="PROSITE" id="PS01011">
    <property type="entry name" value="FOLYLPOLYGLU_SYNT_1"/>
    <property type="match status" value="1"/>
</dbReference>
<feature type="domain" description="Mur ligase C-terminal" evidence="15">
    <location>
        <begin position="325"/>
        <end position="452"/>
    </location>
</feature>
<feature type="binding site" evidence="12">
    <location>
        <begin position="398"/>
        <end position="401"/>
    </location>
    <ligand>
        <name>meso-2,6-diaminopimelate</name>
        <dbReference type="ChEBI" id="CHEBI:57791"/>
    </ligand>
</feature>
<proteinExistence type="inferred from homology"/>
<comment type="pathway">
    <text evidence="1 12 13">Cell wall biogenesis; peptidoglycan biosynthesis.</text>
</comment>
<dbReference type="InterPro" id="IPR035911">
    <property type="entry name" value="MurE/MurF_N"/>
</dbReference>
<dbReference type="RefSeq" id="WP_092637926.1">
    <property type="nucleotide sequence ID" value="NZ_FNID01000004.1"/>
</dbReference>
<dbReference type="EMBL" id="FNID01000004">
    <property type="protein sequence ID" value="SDM71977.1"/>
    <property type="molecule type" value="Genomic_DNA"/>
</dbReference>
<evidence type="ECO:0000256" key="6">
    <source>
        <dbReference type="ARBA" id="ARBA00022741"/>
    </source>
</evidence>
<dbReference type="InterPro" id="IPR036615">
    <property type="entry name" value="Mur_ligase_C_dom_sf"/>
</dbReference>
<dbReference type="PANTHER" id="PTHR23135">
    <property type="entry name" value="MUR LIGASE FAMILY MEMBER"/>
    <property type="match status" value="1"/>
</dbReference>
<feature type="binding site" evidence="12">
    <location>
        <position position="454"/>
    </location>
    <ligand>
        <name>meso-2,6-diaminopimelate</name>
        <dbReference type="ChEBI" id="CHEBI:57791"/>
    </ligand>
</feature>
<comment type="PTM">
    <text evidence="12">Carboxylation is probably crucial for Mg(2+) binding and, consequently, for the gamma-phosphate positioning of ATP.</text>
</comment>
<dbReference type="SUPFAM" id="SSF53244">
    <property type="entry name" value="MurD-like peptide ligases, peptide-binding domain"/>
    <property type="match status" value="1"/>
</dbReference>
<feature type="short sequence motif" description="Meso-diaminopimelate recognition motif" evidence="12">
    <location>
        <begin position="398"/>
        <end position="401"/>
    </location>
</feature>
<feature type="binding site" evidence="12">
    <location>
        <position position="374"/>
    </location>
    <ligand>
        <name>meso-2,6-diaminopimelate</name>
        <dbReference type="ChEBI" id="CHEBI:57791"/>
    </ligand>
</feature>
<gene>
    <name evidence="12" type="primary">murE</name>
    <name evidence="17" type="ORF">SAMN05192585_10417</name>
</gene>
<evidence type="ECO:0000313" key="18">
    <source>
        <dbReference type="Proteomes" id="UP000199182"/>
    </source>
</evidence>
<comment type="similarity">
    <text evidence="2 12">Belongs to the MurCDEF family. MurE subfamily.</text>
</comment>
<accession>A0A1G9VIR1</accession>
<dbReference type="GO" id="GO:0005524">
    <property type="term" value="F:ATP binding"/>
    <property type="evidence" value="ECO:0007669"/>
    <property type="project" value="UniProtKB-UniRule"/>
</dbReference>
<dbReference type="EC" id="6.3.2.13" evidence="12"/>
<dbReference type="InterPro" id="IPR000713">
    <property type="entry name" value="Mur_ligase_N"/>
</dbReference>
<comment type="cofactor">
    <cofactor evidence="12">
        <name>Mg(2+)</name>
        <dbReference type="ChEBI" id="CHEBI:18420"/>
    </cofactor>
</comment>
<evidence type="ECO:0000256" key="2">
    <source>
        <dbReference type="ARBA" id="ARBA00005898"/>
    </source>
</evidence>
<dbReference type="InterPro" id="IPR005761">
    <property type="entry name" value="UDP-N-AcMur-Glu-dNH2Pim_ligase"/>
</dbReference>
<feature type="binding site" evidence="12">
    <location>
        <position position="184"/>
    </location>
    <ligand>
        <name>UDP-N-acetyl-alpha-D-muramoyl-L-alanyl-D-glutamate</name>
        <dbReference type="ChEBI" id="CHEBI:83900"/>
    </ligand>
</feature>
<comment type="catalytic activity">
    <reaction evidence="12">
        <text>UDP-N-acetyl-alpha-D-muramoyl-L-alanyl-D-glutamate + meso-2,6-diaminopimelate + ATP = UDP-N-acetyl-alpha-D-muramoyl-L-alanyl-gamma-D-glutamyl-meso-2,6-diaminopimelate + ADP + phosphate + H(+)</text>
        <dbReference type="Rhea" id="RHEA:23676"/>
        <dbReference type="ChEBI" id="CHEBI:15378"/>
        <dbReference type="ChEBI" id="CHEBI:30616"/>
        <dbReference type="ChEBI" id="CHEBI:43474"/>
        <dbReference type="ChEBI" id="CHEBI:57791"/>
        <dbReference type="ChEBI" id="CHEBI:83900"/>
        <dbReference type="ChEBI" id="CHEBI:83905"/>
        <dbReference type="ChEBI" id="CHEBI:456216"/>
        <dbReference type="EC" id="6.3.2.13"/>
    </reaction>
</comment>
<name>A0A1G9VIR1_9FIRM</name>
<evidence type="ECO:0000256" key="7">
    <source>
        <dbReference type="ARBA" id="ARBA00022840"/>
    </source>
</evidence>
<dbReference type="NCBIfam" id="NF001124">
    <property type="entry name" value="PRK00139.1-2"/>
    <property type="match status" value="1"/>
</dbReference>
<keyword evidence="12" id="KW-0460">Magnesium</keyword>
<dbReference type="GO" id="GO:0004326">
    <property type="term" value="F:tetrahydrofolylpolyglutamate synthase activity"/>
    <property type="evidence" value="ECO:0007669"/>
    <property type="project" value="InterPro"/>
</dbReference>
<evidence type="ECO:0000256" key="3">
    <source>
        <dbReference type="ARBA" id="ARBA00022490"/>
    </source>
</evidence>
<keyword evidence="3 12" id="KW-0963">Cytoplasm</keyword>
<feature type="domain" description="Mur ligase central" evidence="16">
    <location>
        <begin position="105"/>
        <end position="302"/>
    </location>
</feature>
<dbReference type="OrthoDB" id="9800958at2"/>
<keyword evidence="5 12" id="KW-0132">Cell division</keyword>
<comment type="function">
    <text evidence="12">Catalyzes the addition of meso-diaminopimelic acid to the nucleotide precursor UDP-N-acetylmuramoyl-L-alanyl-D-glutamate (UMAG) in the biosynthesis of bacterial cell-wall peptidoglycan.</text>
</comment>
<feature type="binding site" evidence="12">
    <location>
        <begin position="149"/>
        <end position="150"/>
    </location>
    <ligand>
        <name>UDP-N-acetyl-alpha-D-muramoyl-L-alanyl-D-glutamate</name>
        <dbReference type="ChEBI" id="CHEBI:83900"/>
    </ligand>
</feature>
<feature type="binding site" evidence="12">
    <location>
        <begin position="107"/>
        <end position="113"/>
    </location>
    <ligand>
        <name>ATP</name>
        <dbReference type="ChEBI" id="CHEBI:30616"/>
    </ligand>
</feature>
<keyword evidence="11 12" id="KW-0961">Cell wall biogenesis/degradation</keyword>
<organism evidence="17 18">
    <name type="scientific">Acetanaerobacterium elongatum</name>
    <dbReference type="NCBI Taxonomy" id="258515"/>
    <lineage>
        <taxon>Bacteria</taxon>
        <taxon>Bacillati</taxon>
        <taxon>Bacillota</taxon>
        <taxon>Clostridia</taxon>
        <taxon>Eubacteriales</taxon>
        <taxon>Oscillospiraceae</taxon>
        <taxon>Acetanaerobacterium</taxon>
    </lineage>
</organism>
<feature type="modified residue" description="N6-carboxylysine" evidence="12">
    <location>
        <position position="216"/>
    </location>
</feature>
<comment type="subcellular location">
    <subcellularLocation>
        <location evidence="12 13">Cytoplasm</location>
    </subcellularLocation>
</comment>
<feature type="binding site" evidence="12">
    <location>
        <position position="176"/>
    </location>
    <ligand>
        <name>UDP-N-acetyl-alpha-D-muramoyl-L-alanyl-D-glutamate</name>
        <dbReference type="ChEBI" id="CHEBI:83900"/>
    </ligand>
</feature>
<dbReference type="STRING" id="258515.SAMN05192585_10417"/>